<evidence type="ECO:0000313" key="6">
    <source>
        <dbReference type="Proteomes" id="UP000298179"/>
    </source>
</evidence>
<dbReference type="InterPro" id="IPR036390">
    <property type="entry name" value="WH_DNA-bd_sf"/>
</dbReference>
<evidence type="ECO:0000256" key="1">
    <source>
        <dbReference type="ARBA" id="ARBA00023015"/>
    </source>
</evidence>
<dbReference type="SUPFAM" id="SSF46785">
    <property type="entry name" value="Winged helix' DNA-binding domain"/>
    <property type="match status" value="1"/>
</dbReference>
<dbReference type="GO" id="GO:0006355">
    <property type="term" value="P:regulation of DNA-templated transcription"/>
    <property type="evidence" value="ECO:0007669"/>
    <property type="project" value="UniProtKB-ARBA"/>
</dbReference>
<dbReference type="GO" id="GO:0043200">
    <property type="term" value="P:response to amino acid"/>
    <property type="evidence" value="ECO:0007669"/>
    <property type="project" value="TreeGrafter"/>
</dbReference>
<organism evidence="5 6">
    <name type="scientific">Jiella endophytica</name>
    <dbReference type="NCBI Taxonomy" id="2558362"/>
    <lineage>
        <taxon>Bacteria</taxon>
        <taxon>Pseudomonadati</taxon>
        <taxon>Pseudomonadota</taxon>
        <taxon>Alphaproteobacteria</taxon>
        <taxon>Hyphomicrobiales</taxon>
        <taxon>Aurantimonadaceae</taxon>
        <taxon>Jiella</taxon>
    </lineage>
</organism>
<dbReference type="Pfam" id="PF01037">
    <property type="entry name" value="AsnC_trans_reg"/>
    <property type="match status" value="1"/>
</dbReference>
<dbReference type="InterPro" id="IPR019885">
    <property type="entry name" value="Tscrpt_reg_HTH_AsnC-type_CS"/>
</dbReference>
<proteinExistence type="predicted"/>
<evidence type="ECO:0000259" key="4">
    <source>
        <dbReference type="PROSITE" id="PS50956"/>
    </source>
</evidence>
<protein>
    <submittedName>
        <fullName evidence="5">Lrp/AsnC family transcriptional regulator</fullName>
    </submittedName>
</protein>
<dbReference type="PROSITE" id="PS50956">
    <property type="entry name" value="HTH_ASNC_2"/>
    <property type="match status" value="1"/>
</dbReference>
<comment type="caution">
    <text evidence="5">The sequence shown here is derived from an EMBL/GenBank/DDBJ whole genome shotgun (WGS) entry which is preliminary data.</text>
</comment>
<dbReference type="PANTHER" id="PTHR30154">
    <property type="entry name" value="LEUCINE-RESPONSIVE REGULATORY PROTEIN"/>
    <property type="match status" value="1"/>
</dbReference>
<dbReference type="Gene3D" id="1.10.10.10">
    <property type="entry name" value="Winged helix-like DNA-binding domain superfamily/Winged helix DNA-binding domain"/>
    <property type="match status" value="1"/>
</dbReference>
<dbReference type="GO" id="GO:0043565">
    <property type="term" value="F:sequence-specific DNA binding"/>
    <property type="evidence" value="ECO:0007669"/>
    <property type="project" value="InterPro"/>
</dbReference>
<dbReference type="InterPro" id="IPR011991">
    <property type="entry name" value="ArsR-like_HTH"/>
</dbReference>
<accession>A0A4Y8R9A3</accession>
<keyword evidence="1" id="KW-0805">Transcription regulation</keyword>
<dbReference type="InterPro" id="IPR019888">
    <property type="entry name" value="Tscrpt_reg_AsnC-like"/>
</dbReference>
<dbReference type="SMART" id="SM00344">
    <property type="entry name" value="HTH_ASNC"/>
    <property type="match status" value="1"/>
</dbReference>
<dbReference type="RefSeq" id="WP_134764194.1">
    <property type="nucleotide sequence ID" value="NZ_SOZD01000012.1"/>
</dbReference>
<dbReference type="SUPFAM" id="SSF54909">
    <property type="entry name" value="Dimeric alpha+beta barrel"/>
    <property type="match status" value="1"/>
</dbReference>
<dbReference type="GO" id="GO:0005829">
    <property type="term" value="C:cytosol"/>
    <property type="evidence" value="ECO:0007669"/>
    <property type="project" value="TreeGrafter"/>
</dbReference>
<keyword evidence="2" id="KW-0238">DNA-binding</keyword>
<dbReference type="Proteomes" id="UP000298179">
    <property type="component" value="Unassembled WGS sequence"/>
</dbReference>
<dbReference type="AlphaFoldDB" id="A0A4Y8R9A3"/>
<dbReference type="PRINTS" id="PR00033">
    <property type="entry name" value="HTHASNC"/>
</dbReference>
<dbReference type="InterPro" id="IPR036388">
    <property type="entry name" value="WH-like_DNA-bd_sf"/>
</dbReference>
<dbReference type="OrthoDB" id="7847328at2"/>
<dbReference type="InterPro" id="IPR019887">
    <property type="entry name" value="Tscrpt_reg_AsnC/Lrp_C"/>
</dbReference>
<sequence length="161" mass="18767">MDRLDKKILRLLQEDATLAVADVAKRVGLSTTPCWRRIQRLEEEGVIRRRVAVLDPEKINARVTVFVAIRTNSHSTEWLKRFSEVVGEFPEVIEFYRMSGDVDYLLRVVVPDIAAYDAFYKRLIEKIEIRDVSSSFAMEQIKYTTQLPLDYMVLDKEPRGE</sequence>
<dbReference type="PANTHER" id="PTHR30154:SF17">
    <property type="entry name" value="DNA-BINDING TRANSCRIPTIONAL ACTIVATOR DECR"/>
    <property type="match status" value="1"/>
</dbReference>
<gene>
    <name evidence="5" type="ORF">E3C22_22810</name>
</gene>
<evidence type="ECO:0000313" key="5">
    <source>
        <dbReference type="EMBL" id="TFF17967.1"/>
    </source>
</evidence>
<dbReference type="CDD" id="cd00090">
    <property type="entry name" value="HTH_ARSR"/>
    <property type="match status" value="1"/>
</dbReference>
<dbReference type="Pfam" id="PF13412">
    <property type="entry name" value="HTH_24"/>
    <property type="match status" value="1"/>
</dbReference>
<dbReference type="Gene3D" id="3.30.70.920">
    <property type="match status" value="1"/>
</dbReference>
<feature type="domain" description="HTH asnC-type" evidence="4">
    <location>
        <begin position="1"/>
        <end position="62"/>
    </location>
</feature>
<evidence type="ECO:0000256" key="2">
    <source>
        <dbReference type="ARBA" id="ARBA00023125"/>
    </source>
</evidence>
<keyword evidence="3" id="KW-0804">Transcription</keyword>
<dbReference type="EMBL" id="SOZD01000012">
    <property type="protein sequence ID" value="TFF17967.1"/>
    <property type="molecule type" value="Genomic_DNA"/>
</dbReference>
<dbReference type="InterPro" id="IPR011008">
    <property type="entry name" value="Dimeric_a/b-barrel"/>
</dbReference>
<reference evidence="5 6" key="1">
    <citation type="submission" date="2019-03" db="EMBL/GenBank/DDBJ databases">
        <title>Jiella endophytica sp. nov., a novel endophytic bacterium isolated from root of Ficus microcarpa Linn. f.</title>
        <authorList>
            <person name="Tuo L."/>
        </authorList>
    </citation>
    <scope>NUCLEOTIDE SEQUENCE [LARGE SCALE GENOMIC DNA]</scope>
    <source>
        <strain evidence="5 6">CBS5Q-3</strain>
    </source>
</reference>
<dbReference type="InterPro" id="IPR000485">
    <property type="entry name" value="AsnC-type_HTH_dom"/>
</dbReference>
<name>A0A4Y8R9A3_9HYPH</name>
<keyword evidence="6" id="KW-1185">Reference proteome</keyword>
<dbReference type="PROSITE" id="PS00519">
    <property type="entry name" value="HTH_ASNC_1"/>
    <property type="match status" value="1"/>
</dbReference>
<evidence type="ECO:0000256" key="3">
    <source>
        <dbReference type="ARBA" id="ARBA00023163"/>
    </source>
</evidence>